<reference evidence="3 4" key="1">
    <citation type="submission" date="2020-07" db="EMBL/GenBank/DDBJ databases">
        <title>Thermogemmata thermophila gen. nov., sp. nov., a novel moderate thermophilic planctomycete from a Kamchatka hot spring.</title>
        <authorList>
            <person name="Elcheninov A.G."/>
            <person name="Podosokorskaya O.A."/>
            <person name="Kovaleva O.L."/>
            <person name="Novikov A."/>
            <person name="Bonch-Osmolovskaya E.A."/>
            <person name="Toshchakov S.V."/>
            <person name="Kublanov I.V."/>
        </authorList>
    </citation>
    <scope>NUCLEOTIDE SEQUENCE [LARGE SCALE GENOMIC DNA]</scope>
    <source>
        <strain evidence="3 4">2918</strain>
    </source>
</reference>
<feature type="domain" description="Helicase C-terminal" evidence="2">
    <location>
        <begin position="828"/>
        <end position="1011"/>
    </location>
</feature>
<dbReference type="PROSITE" id="PS51194">
    <property type="entry name" value="HELICASE_CTER"/>
    <property type="match status" value="1"/>
</dbReference>
<proteinExistence type="predicted"/>
<keyword evidence="4" id="KW-1185">Reference proteome</keyword>
<feature type="region of interest" description="Disordered" evidence="1">
    <location>
        <begin position="149"/>
        <end position="168"/>
    </location>
</feature>
<dbReference type="SUPFAM" id="SSF52540">
    <property type="entry name" value="P-loop containing nucleoside triphosphate hydrolases"/>
    <property type="match status" value="1"/>
</dbReference>
<dbReference type="InterPro" id="IPR027417">
    <property type="entry name" value="P-loop_NTPase"/>
</dbReference>
<protein>
    <recommendedName>
        <fullName evidence="2">Helicase C-terminal domain-containing protein</fullName>
    </recommendedName>
</protein>
<dbReference type="CDD" id="cd18785">
    <property type="entry name" value="SF2_C"/>
    <property type="match status" value="1"/>
</dbReference>
<dbReference type="RefSeq" id="WP_194535992.1">
    <property type="nucleotide sequence ID" value="NZ_JACEFB010000001.1"/>
</dbReference>
<dbReference type="AlphaFoldDB" id="A0A7V8VBB3"/>
<dbReference type="Gene3D" id="3.40.50.300">
    <property type="entry name" value="P-loop containing nucleotide triphosphate hydrolases"/>
    <property type="match status" value="2"/>
</dbReference>
<name>A0A7V8VBB3_9BACT</name>
<sequence length="1140" mass="129260">MGQNLRDQRTKFRDELIQLIRRELIGPEIPYDELFEGKPPPTEVLLISPLQRYVAGVLFPLSQSIHEVEDFDNIKEENITLATELTSLPTERTEIRDVTPDEELLSEAYDETVRLANESFPSAIGLTFIAAVPEKGLVIRPRAAVYESRSSPEPSLSSAEPNSSSESKSKRREWWHRIQLDLKPVPLRVDPERESGMAEVEVQEHLKVRYLYHRQADGTWLITVTLFNTRQSSPHSQRLSSQCFFQVGFEVRSPDDNFVFREYRSGLRAIRDPRSEEARLELLYRNRKAFAVGHGCATDWGEERDGRTNWVATSIIPAFKVAPIEPRIEGGDELCMYFLSGKDGSVTPEEILTALERLPTEYERWILEREAEVPGLPEHLREAARVNIQDCRTCLERIRAGIALLRTDSMLLEAFMLANRAMLMQQYHSRRPCRGVNQPWEDLPKSYEPTEPNTGRWRAFQIAFILLNLRSLVPGSDGKDHPDRQVVDLIWFPTGGGKTEAYLGLSACDIFYRRLRNPDDAGCTVLMRYTLRLLTAQQFQRAATLICACELIRRESPSQLGEKPISIGLWVGESLTPIYRRDAVRVLNRLASDDQHIENPFLLLRCPWCGTELDNRRRLGYVAHGNPRTVIFVCPAQPCPFSSRDKRLPVLVIDEDIYDQPPTLLIGTVDKFAMLAWREGARSIFGLGKENYNPPDLIIQDELHLISGPLGSVVGLYEGVIDLLCSWRGRPPKIIASTATIRRASQQCLALYNRPIFQFPPQGTDISDCFFAQENHSVPGRIYVGVFANAATSFLEAMVRALSALFQGCRTINLPEGASEDVRDPYWTIVQYFNNLRELGQAATLVETDIPDYINAIANRDKIPKELRRLLGPPVELTSRLSANEIPQILEQLNVTYPPGSAGHSVPPPDTVPLDAVLATNIISVGVDVNRLGLIVIVGQPMTTSEYIQVSSRIGRSDKVPGLVVTMYNPGRPRDRSHYEHFRSYHAAFYKYVEPTSVTPYSLPVQERVLHALLVIVARHLGGLQNPNQIDPRAQMFVDLISRLQERCNQADPDHAEVLQQNLQRLLDHWYAIRPSQWGRLGQPPEERPLMYPTGIEPRPEWRESAWATMTSMRNVDIECQLQVVCCYPDPDSCGDSHDS</sequence>
<evidence type="ECO:0000313" key="4">
    <source>
        <dbReference type="Proteomes" id="UP000542342"/>
    </source>
</evidence>
<dbReference type="EMBL" id="JACEFB010000001">
    <property type="protein sequence ID" value="MBA2224547.1"/>
    <property type="molecule type" value="Genomic_DNA"/>
</dbReference>
<dbReference type="SMART" id="SM00490">
    <property type="entry name" value="HELICc"/>
    <property type="match status" value="1"/>
</dbReference>
<evidence type="ECO:0000259" key="2">
    <source>
        <dbReference type="PROSITE" id="PS51194"/>
    </source>
</evidence>
<evidence type="ECO:0000256" key="1">
    <source>
        <dbReference type="SAM" id="MobiDB-lite"/>
    </source>
</evidence>
<dbReference type="InterPro" id="IPR001650">
    <property type="entry name" value="Helicase_C-like"/>
</dbReference>
<organism evidence="3 4">
    <name type="scientific">Thermogemmata fonticola</name>
    <dbReference type="NCBI Taxonomy" id="2755323"/>
    <lineage>
        <taxon>Bacteria</taxon>
        <taxon>Pseudomonadati</taxon>
        <taxon>Planctomycetota</taxon>
        <taxon>Planctomycetia</taxon>
        <taxon>Gemmatales</taxon>
        <taxon>Gemmataceae</taxon>
        <taxon>Thermogemmata</taxon>
    </lineage>
</organism>
<evidence type="ECO:0000313" key="3">
    <source>
        <dbReference type="EMBL" id="MBA2224547.1"/>
    </source>
</evidence>
<dbReference type="Proteomes" id="UP000542342">
    <property type="component" value="Unassembled WGS sequence"/>
</dbReference>
<gene>
    <name evidence="3" type="ORF">H0921_00020</name>
</gene>
<feature type="compositionally biased region" description="Low complexity" evidence="1">
    <location>
        <begin position="149"/>
        <end position="166"/>
    </location>
</feature>
<accession>A0A7V8VBB3</accession>
<comment type="caution">
    <text evidence="3">The sequence shown here is derived from an EMBL/GenBank/DDBJ whole genome shotgun (WGS) entry which is preliminary data.</text>
</comment>